<keyword evidence="4" id="KW-0812">Transmembrane</keyword>
<feature type="repeat" description="TPR" evidence="3">
    <location>
        <begin position="123"/>
        <end position="156"/>
    </location>
</feature>
<feature type="transmembrane region" description="Helical" evidence="4">
    <location>
        <begin position="309"/>
        <end position="327"/>
    </location>
</feature>
<reference evidence="7" key="1">
    <citation type="journal article" date="2019" name="Int. J. Syst. Evol. Microbiol.">
        <title>The Global Catalogue of Microorganisms (GCM) 10K type strain sequencing project: providing services to taxonomists for standard genome sequencing and annotation.</title>
        <authorList>
            <consortium name="The Broad Institute Genomics Platform"/>
            <consortium name="The Broad Institute Genome Sequencing Center for Infectious Disease"/>
            <person name="Wu L."/>
            <person name="Ma J."/>
        </authorList>
    </citation>
    <scope>NUCLEOTIDE SEQUENCE [LARGE SCALE GENOMIC DNA]</scope>
    <source>
        <strain evidence="7">CGMCC 1.10363</strain>
    </source>
</reference>
<evidence type="ECO:0000256" key="2">
    <source>
        <dbReference type="ARBA" id="ARBA00022803"/>
    </source>
</evidence>
<dbReference type="InterPro" id="IPR001623">
    <property type="entry name" value="DnaJ_domain"/>
</dbReference>
<keyword evidence="4" id="KW-0472">Membrane</keyword>
<dbReference type="InterPro" id="IPR036869">
    <property type="entry name" value="J_dom_sf"/>
</dbReference>
<dbReference type="PANTHER" id="PTHR45188:SF2">
    <property type="entry name" value="DNAJ HOMOLOG SUBFAMILY C MEMBER 7"/>
    <property type="match status" value="1"/>
</dbReference>
<dbReference type="Gene3D" id="1.25.40.10">
    <property type="entry name" value="Tetratricopeptide repeat domain"/>
    <property type="match status" value="1"/>
</dbReference>
<evidence type="ECO:0000259" key="5">
    <source>
        <dbReference type="PROSITE" id="PS50076"/>
    </source>
</evidence>
<feature type="transmembrane region" description="Helical" evidence="4">
    <location>
        <begin position="333"/>
        <end position="352"/>
    </location>
</feature>
<dbReference type="Proteomes" id="UP001595900">
    <property type="component" value="Unassembled WGS sequence"/>
</dbReference>
<evidence type="ECO:0000313" key="6">
    <source>
        <dbReference type="EMBL" id="MFC4245345.1"/>
    </source>
</evidence>
<evidence type="ECO:0000256" key="1">
    <source>
        <dbReference type="ARBA" id="ARBA00022737"/>
    </source>
</evidence>
<name>A0ABV8QCW2_9MICO</name>
<evidence type="ECO:0000256" key="3">
    <source>
        <dbReference type="PROSITE-ProRule" id="PRU00339"/>
    </source>
</evidence>
<dbReference type="SUPFAM" id="SSF46565">
    <property type="entry name" value="Chaperone J-domain"/>
    <property type="match status" value="1"/>
</dbReference>
<organism evidence="6 7">
    <name type="scientific">Gryllotalpicola reticulitermitis</name>
    <dbReference type="NCBI Taxonomy" id="1184153"/>
    <lineage>
        <taxon>Bacteria</taxon>
        <taxon>Bacillati</taxon>
        <taxon>Actinomycetota</taxon>
        <taxon>Actinomycetes</taxon>
        <taxon>Micrococcales</taxon>
        <taxon>Microbacteriaceae</taxon>
        <taxon>Gryllotalpicola</taxon>
    </lineage>
</organism>
<dbReference type="PROSITE" id="PS50076">
    <property type="entry name" value="DNAJ_2"/>
    <property type="match status" value="1"/>
</dbReference>
<keyword evidence="4" id="KW-1133">Transmembrane helix</keyword>
<feature type="repeat" description="TPR" evidence="3">
    <location>
        <begin position="157"/>
        <end position="190"/>
    </location>
</feature>
<dbReference type="SMART" id="SM00028">
    <property type="entry name" value="TPR"/>
    <property type="match status" value="3"/>
</dbReference>
<dbReference type="Pfam" id="PF00226">
    <property type="entry name" value="DnaJ"/>
    <property type="match status" value="1"/>
</dbReference>
<dbReference type="CDD" id="cd06257">
    <property type="entry name" value="DnaJ"/>
    <property type="match status" value="1"/>
</dbReference>
<feature type="domain" description="J" evidence="5">
    <location>
        <begin position="5"/>
        <end position="74"/>
    </location>
</feature>
<keyword evidence="1" id="KW-0677">Repeat</keyword>
<protein>
    <submittedName>
        <fullName evidence="6">Tetratricopeptide repeat protein</fullName>
    </submittedName>
</protein>
<gene>
    <name evidence="6" type="ORF">ACFOYW_18405</name>
</gene>
<dbReference type="PROSITE" id="PS50005">
    <property type="entry name" value="TPR"/>
    <property type="match status" value="2"/>
</dbReference>
<dbReference type="SUPFAM" id="SSF48452">
    <property type="entry name" value="TPR-like"/>
    <property type="match status" value="1"/>
</dbReference>
<dbReference type="EMBL" id="JBHSCN010000023">
    <property type="protein sequence ID" value="MFC4245345.1"/>
    <property type="molecule type" value="Genomic_DNA"/>
</dbReference>
<keyword evidence="7" id="KW-1185">Reference proteome</keyword>
<dbReference type="Pfam" id="PF13432">
    <property type="entry name" value="TPR_16"/>
    <property type="match status" value="1"/>
</dbReference>
<sequence>MAFVNYYDVLQINRTAEQAEIEKAISAKEREWRPRANHPKLETRQLAEQHIKYVAEAGKILLDRSQRAEYDKQLAAQQAAPAPSVDPGGRDWLQIAIEYIQAGNASNGNYAAREATTQQPENPEAWYWRGVSSEALGNNRDAEFELNEAVRLNPNQAYYHGELGDLYRTNELWSKAVDAYQRARDLDPNRAYYQAALGASVVATGDTSKGLELLKEAHDREPDNQGTNYWYGLALEQSIQDSWSHTHKDQQGDFQVVITNESQLEYSKKQLAVIKRLKIDDRDFANDLDEMEIQIEKAEQVKFWSTQGIGGLIFGEVATFIAMIIAFSAGHAGIFFGIVFLGLMVLWILLWVRSRRMPGWKWNWKQAAPYIRNTGLQ</sequence>
<evidence type="ECO:0000256" key="4">
    <source>
        <dbReference type="SAM" id="Phobius"/>
    </source>
</evidence>
<dbReference type="PANTHER" id="PTHR45188">
    <property type="entry name" value="DNAJ PROTEIN P58IPK HOMOLOG"/>
    <property type="match status" value="1"/>
</dbReference>
<dbReference type="InterPro" id="IPR019734">
    <property type="entry name" value="TPR_rpt"/>
</dbReference>
<dbReference type="Gene3D" id="1.10.287.110">
    <property type="entry name" value="DnaJ domain"/>
    <property type="match status" value="1"/>
</dbReference>
<comment type="caution">
    <text evidence="6">The sequence shown here is derived from an EMBL/GenBank/DDBJ whole genome shotgun (WGS) entry which is preliminary data.</text>
</comment>
<accession>A0ABV8QCW2</accession>
<keyword evidence="2 3" id="KW-0802">TPR repeat</keyword>
<dbReference type="RefSeq" id="WP_390232502.1">
    <property type="nucleotide sequence ID" value="NZ_JBHSCN010000023.1"/>
</dbReference>
<evidence type="ECO:0000313" key="7">
    <source>
        <dbReference type="Proteomes" id="UP001595900"/>
    </source>
</evidence>
<dbReference type="InterPro" id="IPR011990">
    <property type="entry name" value="TPR-like_helical_dom_sf"/>
</dbReference>
<proteinExistence type="predicted"/>